<dbReference type="RefSeq" id="WP_121926415.1">
    <property type="nucleotide sequence ID" value="NZ_CBCSGA010000017.1"/>
</dbReference>
<feature type="domain" description="Outer membrane protein beta-barrel" evidence="3">
    <location>
        <begin position="10"/>
        <end position="199"/>
    </location>
</feature>
<keyword evidence="1 2" id="KW-0732">Signal</keyword>
<feature type="signal peptide" evidence="2">
    <location>
        <begin position="1"/>
        <end position="19"/>
    </location>
</feature>
<feature type="chain" id="PRO_5017957468" evidence="2">
    <location>
        <begin position="20"/>
        <end position="203"/>
    </location>
</feature>
<accession>A0A3L9ZMZ6</accession>
<dbReference type="InterPro" id="IPR027385">
    <property type="entry name" value="Beta-barrel_OMP"/>
</dbReference>
<evidence type="ECO:0000256" key="1">
    <source>
        <dbReference type="ARBA" id="ARBA00022729"/>
    </source>
</evidence>
<reference evidence="4 5" key="1">
    <citation type="submission" date="2018-10" db="EMBL/GenBank/DDBJ databases">
        <title>Genomic Encyclopedia of Archaeal and Bacterial Type Strains, Phase II (KMG-II): from individual species to whole genera.</title>
        <authorList>
            <person name="Goeker M."/>
        </authorList>
    </citation>
    <scope>NUCLEOTIDE SEQUENCE [LARGE SCALE GENOMIC DNA]</scope>
    <source>
        <strain evidence="4 5">DSM 19727</strain>
    </source>
</reference>
<sequence>MKTKLLLFNLLVLSQLASAQEIFFKAGKNLTSYSYSSSAENQILKLKSKIGANYEIGYQENFKEKFSYQASVTLNQFNSFSTNEVQTYSWNTTYIGLKNGIGYVLFKNQKNLSVELKGAVNLATIIDGKEEINGVIYDIKKLPEFKGLFFQPSIGLDLKYPINDNCLVNLGYTFSNAFKFSHPTDEKLAFITNQIQFGLHFPL</sequence>
<dbReference type="Pfam" id="PF13505">
    <property type="entry name" value="OMP_b-brl"/>
    <property type="match status" value="1"/>
</dbReference>
<evidence type="ECO:0000313" key="5">
    <source>
        <dbReference type="Proteomes" id="UP000280368"/>
    </source>
</evidence>
<evidence type="ECO:0000313" key="4">
    <source>
        <dbReference type="EMBL" id="RMA72789.1"/>
    </source>
</evidence>
<dbReference type="EMBL" id="REFH01000012">
    <property type="protein sequence ID" value="RMA72789.1"/>
    <property type="molecule type" value="Genomic_DNA"/>
</dbReference>
<evidence type="ECO:0000259" key="3">
    <source>
        <dbReference type="Pfam" id="PF13505"/>
    </source>
</evidence>
<dbReference type="Proteomes" id="UP000280368">
    <property type="component" value="Unassembled WGS sequence"/>
</dbReference>
<evidence type="ECO:0000256" key="2">
    <source>
        <dbReference type="SAM" id="SignalP"/>
    </source>
</evidence>
<protein>
    <submittedName>
        <fullName evidence="4">Outer membrane protein with beta-barrel domain</fullName>
    </submittedName>
</protein>
<dbReference type="AlphaFoldDB" id="A0A3L9ZMZ6"/>
<gene>
    <name evidence="4" type="ORF">BC961_2855</name>
</gene>
<keyword evidence="5" id="KW-1185">Reference proteome</keyword>
<comment type="caution">
    <text evidence="4">The sequence shown here is derived from an EMBL/GenBank/DDBJ whole genome shotgun (WGS) entry which is preliminary data.</text>
</comment>
<organism evidence="4 5">
    <name type="scientific">Flavobacterium weaverense</name>
    <dbReference type="NCBI Taxonomy" id="271156"/>
    <lineage>
        <taxon>Bacteria</taxon>
        <taxon>Pseudomonadati</taxon>
        <taxon>Bacteroidota</taxon>
        <taxon>Flavobacteriia</taxon>
        <taxon>Flavobacteriales</taxon>
        <taxon>Flavobacteriaceae</taxon>
        <taxon>Flavobacterium</taxon>
    </lineage>
</organism>
<dbReference type="OrthoDB" id="1335319at2"/>
<name>A0A3L9ZMZ6_9FLAO</name>
<proteinExistence type="predicted"/>